<feature type="compositionally biased region" description="Basic and acidic residues" evidence="1">
    <location>
        <begin position="523"/>
        <end position="533"/>
    </location>
</feature>
<keyword evidence="3" id="KW-1185">Reference proteome</keyword>
<sequence length="667" mass="72967">MEEREALQRQIQLLSALITNHKNVHGDVPASTEPNNLHMQGLWTSSNHKYTSVNSKNFPAGSETSSSWRTKYSLVNKKPINTCSETPARESRSEIMPTIRHKLSTNNKYVVGTSGSEAGSLRGKSSRLVQTSPKAQSLLALNSELELKNNKLLALKEKLHKVKMARRMDRIGAVTPLSAESPTLKSTKKQDEEGQVPKTEEQISIEVTGKTKMKIPLSCRRAKHGLTESQHVESSNSTSSSPEASICKLSKTSVKGMIHCMDGDSAGGFVGKFQQVVELSDNAHAGPESSTGKSQKTSLLHKIAELDKLAKNDCVTLGKQQNVLNSVDQIPCNSSPIKKSKYTWQKEDIGTDARVQNDSLMAVRKSVSVGASQVQTHVVQGSLKSKAPLTHKVPKKQRSNTPVSSRACKERKANYVWVSNTAKSSQASSQITLKSVSPKLIKNTTRSVVMGDDGVALNPSVELRCSGRLRKAGCCHKRGALSNKYYWKAVETVSPSKSLYQWKSQHSFLSEPAVHRMRSKTPKKPESGADIPKKTLCGPGSSHYKVKSKTKIIRRGGSLCSPTEKRISFTGLPTVKNRYLLTKKGPMYGKSSLTLKRTPGKGLVQISKHRLRRLPSSGQHGTSKQVDEGNQSEACAAIECKLKSGVSLPISVLDITGDVLYDMRTSY</sequence>
<evidence type="ECO:0000313" key="2">
    <source>
        <dbReference type="EMBL" id="GCC27492.1"/>
    </source>
</evidence>
<feature type="region of interest" description="Disordered" evidence="1">
    <location>
        <begin position="225"/>
        <end position="244"/>
    </location>
</feature>
<name>A0A401SAS4_CHIPU</name>
<reference evidence="2 3" key="1">
    <citation type="journal article" date="2018" name="Nat. Ecol. Evol.">
        <title>Shark genomes provide insights into elasmobranch evolution and the origin of vertebrates.</title>
        <authorList>
            <person name="Hara Y"/>
            <person name="Yamaguchi K"/>
            <person name="Onimaru K"/>
            <person name="Kadota M"/>
            <person name="Koyanagi M"/>
            <person name="Keeley SD"/>
            <person name="Tatsumi K"/>
            <person name="Tanaka K"/>
            <person name="Motone F"/>
            <person name="Kageyama Y"/>
            <person name="Nozu R"/>
            <person name="Adachi N"/>
            <person name="Nishimura O"/>
            <person name="Nakagawa R"/>
            <person name="Tanegashima C"/>
            <person name="Kiyatake I"/>
            <person name="Matsumoto R"/>
            <person name="Murakumo K"/>
            <person name="Nishida K"/>
            <person name="Terakita A"/>
            <person name="Kuratani S"/>
            <person name="Sato K"/>
            <person name="Hyodo S Kuraku.S."/>
        </authorList>
    </citation>
    <scope>NUCLEOTIDE SEQUENCE [LARGE SCALE GENOMIC DNA]</scope>
</reference>
<dbReference type="OMA" id="WVSNTAK"/>
<gene>
    <name evidence="2" type="ORF">chiPu_0005916</name>
</gene>
<proteinExistence type="predicted"/>
<evidence type="ECO:0000256" key="1">
    <source>
        <dbReference type="SAM" id="MobiDB-lite"/>
    </source>
</evidence>
<dbReference type="STRING" id="137246.A0A401SAS4"/>
<dbReference type="EMBL" id="BEZZ01000166">
    <property type="protein sequence ID" value="GCC27492.1"/>
    <property type="molecule type" value="Genomic_DNA"/>
</dbReference>
<evidence type="ECO:0000313" key="3">
    <source>
        <dbReference type="Proteomes" id="UP000287033"/>
    </source>
</evidence>
<dbReference type="AlphaFoldDB" id="A0A401SAS4"/>
<dbReference type="Proteomes" id="UP000287033">
    <property type="component" value="Unassembled WGS sequence"/>
</dbReference>
<comment type="caution">
    <text evidence="2">The sequence shown here is derived from an EMBL/GenBank/DDBJ whole genome shotgun (WGS) entry which is preliminary data.</text>
</comment>
<feature type="region of interest" description="Disordered" evidence="1">
    <location>
        <begin position="513"/>
        <end position="535"/>
    </location>
</feature>
<accession>A0A401SAS4</accession>
<protein>
    <submittedName>
        <fullName evidence="2">Uncharacterized protein</fullName>
    </submittedName>
</protein>
<dbReference type="OrthoDB" id="3247158at2759"/>
<organism evidence="2 3">
    <name type="scientific">Chiloscyllium punctatum</name>
    <name type="common">Brownbanded bambooshark</name>
    <name type="synonym">Hemiscyllium punctatum</name>
    <dbReference type="NCBI Taxonomy" id="137246"/>
    <lineage>
        <taxon>Eukaryota</taxon>
        <taxon>Metazoa</taxon>
        <taxon>Chordata</taxon>
        <taxon>Craniata</taxon>
        <taxon>Vertebrata</taxon>
        <taxon>Chondrichthyes</taxon>
        <taxon>Elasmobranchii</taxon>
        <taxon>Galeomorphii</taxon>
        <taxon>Galeoidea</taxon>
        <taxon>Orectolobiformes</taxon>
        <taxon>Hemiscylliidae</taxon>
        <taxon>Chiloscyllium</taxon>
    </lineage>
</organism>
<feature type="compositionally biased region" description="Low complexity" evidence="1">
    <location>
        <begin position="228"/>
        <end position="244"/>
    </location>
</feature>
<feature type="region of interest" description="Disordered" evidence="1">
    <location>
        <begin position="178"/>
        <end position="199"/>
    </location>
</feature>